<protein>
    <submittedName>
        <fullName evidence="2">Uncharacterized protein</fullName>
    </submittedName>
</protein>
<sequence>MISITEKNNKIYIIQDSGEYEKSSGSGILLYVFLTLIGRLVLLENPDSIFFIYCFIFLFLIHLILVNSILRKKTQIILDLSERNIITKKEIFNFKNIIKIDIKENYFKESVVSYGVEIYYDKKQKLLFSTCLENEAIEIIKILKMFIKGEEDEKIYNKFFRR</sequence>
<keyword evidence="1" id="KW-0472">Membrane</keyword>
<evidence type="ECO:0000313" key="2">
    <source>
        <dbReference type="EMBL" id="ATV59210.1"/>
    </source>
</evidence>
<proteinExistence type="predicted"/>
<reference evidence="2 3" key="1">
    <citation type="submission" date="2017-11" db="EMBL/GenBank/DDBJ databases">
        <title>Genome sequencing of Fusobacterium periodonticum KCOM 1261.</title>
        <authorList>
            <person name="Kook J.-K."/>
            <person name="Park S.-N."/>
            <person name="Lim Y.K."/>
        </authorList>
    </citation>
    <scope>NUCLEOTIDE SEQUENCE [LARGE SCALE GENOMIC DNA]</scope>
    <source>
        <strain evidence="2 3">KCOM 1261</strain>
    </source>
</reference>
<evidence type="ECO:0000256" key="1">
    <source>
        <dbReference type="SAM" id="Phobius"/>
    </source>
</evidence>
<evidence type="ECO:0000313" key="3">
    <source>
        <dbReference type="Proteomes" id="UP000230056"/>
    </source>
</evidence>
<dbReference type="RefSeq" id="WP_100024726.1">
    <property type="nucleotide sequence ID" value="NZ_CP024699.1"/>
</dbReference>
<keyword evidence="1" id="KW-1133">Transmembrane helix</keyword>
<gene>
    <name evidence="2" type="ORF">CTM72_05240</name>
</gene>
<keyword evidence="1" id="KW-0812">Transmembrane</keyword>
<feature type="transmembrane region" description="Helical" evidence="1">
    <location>
        <begin position="49"/>
        <end position="70"/>
    </location>
</feature>
<dbReference type="Proteomes" id="UP000230056">
    <property type="component" value="Chromosome"/>
</dbReference>
<organism evidence="2 3">
    <name type="scientific">Fusobacterium pseudoperiodonticum</name>
    <dbReference type="NCBI Taxonomy" id="2663009"/>
    <lineage>
        <taxon>Bacteria</taxon>
        <taxon>Fusobacteriati</taxon>
        <taxon>Fusobacteriota</taxon>
        <taxon>Fusobacteriia</taxon>
        <taxon>Fusobacteriales</taxon>
        <taxon>Fusobacteriaceae</taxon>
        <taxon>Fusobacterium</taxon>
    </lineage>
</organism>
<name>A0A2D3NV40_9FUSO</name>
<dbReference type="EMBL" id="CP024699">
    <property type="protein sequence ID" value="ATV59210.1"/>
    <property type="molecule type" value="Genomic_DNA"/>
</dbReference>
<dbReference type="AlphaFoldDB" id="A0A2D3NV40"/>
<feature type="transmembrane region" description="Helical" evidence="1">
    <location>
        <begin position="25"/>
        <end position="43"/>
    </location>
</feature>
<accession>A0A2D3NV40</accession>